<dbReference type="InterPro" id="IPR006674">
    <property type="entry name" value="HD_domain"/>
</dbReference>
<keyword evidence="1" id="KW-1133">Transmembrane helix</keyword>
<evidence type="ECO:0000259" key="3">
    <source>
        <dbReference type="PROSITE" id="PS51832"/>
    </source>
</evidence>
<dbReference type="RefSeq" id="WP_221874488.1">
    <property type="nucleotide sequence ID" value="NZ_JACWFH010000021.1"/>
</dbReference>
<dbReference type="Pfam" id="PF13487">
    <property type="entry name" value="HD_5"/>
    <property type="match status" value="1"/>
</dbReference>
<keyword evidence="5" id="KW-1185">Reference proteome</keyword>
<dbReference type="PANTHER" id="PTHR43155">
    <property type="entry name" value="CYCLIC DI-GMP PHOSPHODIESTERASE PA4108-RELATED"/>
    <property type="match status" value="1"/>
</dbReference>
<keyword evidence="1" id="KW-0812">Transmembrane</keyword>
<keyword evidence="1" id="KW-0472">Membrane</keyword>
<dbReference type="InterPro" id="IPR048436">
    <property type="entry name" value="MASE12"/>
</dbReference>
<evidence type="ECO:0000256" key="1">
    <source>
        <dbReference type="SAM" id="Phobius"/>
    </source>
</evidence>
<protein>
    <submittedName>
        <fullName evidence="4">HD-GYP domain-containing protein</fullName>
    </submittedName>
</protein>
<dbReference type="PROSITE" id="PS51832">
    <property type="entry name" value="HD_GYP"/>
    <property type="match status" value="1"/>
</dbReference>
<dbReference type="SUPFAM" id="SSF109604">
    <property type="entry name" value="HD-domain/PDEase-like"/>
    <property type="match status" value="1"/>
</dbReference>
<dbReference type="Gene3D" id="1.10.3210.10">
    <property type="entry name" value="Hypothetical protein af1432"/>
    <property type="match status" value="1"/>
</dbReference>
<gene>
    <name evidence="4" type="ORF">H0185_15835</name>
</gene>
<comment type="caution">
    <text evidence="4">The sequence shown here is derived from an EMBL/GenBank/DDBJ whole genome shotgun (WGS) entry which is preliminary data.</text>
</comment>
<accession>A0ABS7K7L5</accession>
<dbReference type="SMART" id="SM00471">
    <property type="entry name" value="HDc"/>
    <property type="match status" value="1"/>
</dbReference>
<dbReference type="PANTHER" id="PTHR43155:SF2">
    <property type="entry name" value="CYCLIC DI-GMP PHOSPHODIESTERASE PA4108"/>
    <property type="match status" value="1"/>
</dbReference>
<dbReference type="EMBL" id="JACWFH010000021">
    <property type="protein sequence ID" value="MBY0098269.1"/>
    <property type="molecule type" value="Genomic_DNA"/>
</dbReference>
<name>A0ABS7K7L5_9BACI</name>
<sequence length="407" mass="47285">MFNVWGNKIKNQINDKALLQTEKHTLKWFLALFYVIYFFYEIYYQFFYLDYLQYGNAEGPVLWNYIFYVLIFSLLPLTYFMLKKGKLFQVKYYFVLCYFLISIFSESVPFLYSSESLRIGNAAELLLLLFSPIFVNTHFFWFVCIGLILKYLMMGLFLGTTEVIFPAMLVIILAFIASIILKRFQVYVGAIKTSYDNQLEGIVKGVIATIELKDQYTRGHSERVAFYAKTLAIALNKYSKAEIQSFYYACLLHDIGKVSIPDEILMKRGKLTNEEYEIIKTHPVVGTEAIRKVDGLYMSIDVIKYHHERWDGTGYPDQLAGTDIPLLARVVSIADAFDAMTSSRSYRSAMSVDEAYRRIIDGKGTQFDPKLVEVFETTFPEWVNYHKSYDWSEAVPLQNSNNKEEIG</sequence>
<dbReference type="Pfam" id="PF20971">
    <property type="entry name" value="MASE12"/>
    <property type="match status" value="1"/>
</dbReference>
<dbReference type="InterPro" id="IPR037522">
    <property type="entry name" value="HD_GYP_dom"/>
</dbReference>
<proteinExistence type="predicted"/>
<organism evidence="4 5">
    <name type="scientific">Mesobacillus maritimus</name>
    <dbReference type="NCBI Taxonomy" id="1643336"/>
    <lineage>
        <taxon>Bacteria</taxon>
        <taxon>Bacillati</taxon>
        <taxon>Bacillota</taxon>
        <taxon>Bacilli</taxon>
        <taxon>Bacillales</taxon>
        <taxon>Bacillaceae</taxon>
        <taxon>Mesobacillus</taxon>
    </lineage>
</organism>
<feature type="transmembrane region" description="Helical" evidence="1">
    <location>
        <begin position="92"/>
        <end position="113"/>
    </location>
</feature>
<feature type="transmembrane region" description="Helical" evidence="1">
    <location>
        <begin position="125"/>
        <end position="149"/>
    </location>
</feature>
<dbReference type="Proteomes" id="UP000769780">
    <property type="component" value="Unassembled WGS sequence"/>
</dbReference>
<feature type="domain" description="HD" evidence="2">
    <location>
        <begin position="217"/>
        <end position="340"/>
    </location>
</feature>
<evidence type="ECO:0000259" key="2">
    <source>
        <dbReference type="PROSITE" id="PS51831"/>
    </source>
</evidence>
<evidence type="ECO:0000313" key="5">
    <source>
        <dbReference type="Proteomes" id="UP000769780"/>
    </source>
</evidence>
<evidence type="ECO:0000313" key="4">
    <source>
        <dbReference type="EMBL" id="MBY0098269.1"/>
    </source>
</evidence>
<dbReference type="PROSITE" id="PS51831">
    <property type="entry name" value="HD"/>
    <property type="match status" value="1"/>
</dbReference>
<dbReference type="InterPro" id="IPR003607">
    <property type="entry name" value="HD/PDEase_dom"/>
</dbReference>
<feature type="transmembrane region" description="Helical" evidence="1">
    <location>
        <begin position="156"/>
        <end position="181"/>
    </location>
</feature>
<dbReference type="CDD" id="cd00077">
    <property type="entry name" value="HDc"/>
    <property type="match status" value="1"/>
</dbReference>
<feature type="domain" description="HD-GYP" evidence="3">
    <location>
        <begin position="195"/>
        <end position="391"/>
    </location>
</feature>
<reference evidence="4 5" key="1">
    <citation type="submission" date="2020-07" db="EMBL/GenBank/DDBJ databases">
        <title>Fungal Genomes of the International Space Station.</title>
        <authorList>
            <person name="Seuylemezian A."/>
            <person name="Singh N.K."/>
            <person name="Wood J."/>
            <person name="Venkateswaran K."/>
        </authorList>
    </citation>
    <scope>NUCLEOTIDE SEQUENCE [LARGE SCALE GENOMIC DNA]</scope>
    <source>
        <strain evidence="4 5">PL-B2</strain>
    </source>
</reference>
<feature type="transmembrane region" description="Helical" evidence="1">
    <location>
        <begin position="28"/>
        <end position="49"/>
    </location>
</feature>
<feature type="transmembrane region" description="Helical" evidence="1">
    <location>
        <begin position="61"/>
        <end position="80"/>
    </location>
</feature>